<evidence type="ECO:0000259" key="6">
    <source>
        <dbReference type="Pfam" id="PF00082"/>
    </source>
</evidence>
<dbReference type="InterPro" id="IPR023828">
    <property type="entry name" value="Peptidase_S8_Ser-AS"/>
</dbReference>
<feature type="active site" description="Charge relay system" evidence="5">
    <location>
        <position position="620"/>
    </location>
</feature>
<dbReference type="PROSITE" id="PS51892">
    <property type="entry name" value="SUBTILASE"/>
    <property type="match status" value="1"/>
</dbReference>
<dbReference type="InterPro" id="IPR015500">
    <property type="entry name" value="Peptidase_S8_subtilisin-rel"/>
</dbReference>
<dbReference type="Proteomes" id="UP000620262">
    <property type="component" value="Unassembled WGS sequence"/>
</dbReference>
<evidence type="ECO:0000256" key="2">
    <source>
        <dbReference type="ARBA" id="ARBA00022670"/>
    </source>
</evidence>
<name>A0ABR9IZN1_RHIVS</name>
<evidence type="ECO:0000313" key="8">
    <source>
        <dbReference type="Proteomes" id="UP000620262"/>
    </source>
</evidence>
<evidence type="ECO:0000313" key="7">
    <source>
        <dbReference type="EMBL" id="MBE1508691.1"/>
    </source>
</evidence>
<evidence type="ECO:0000256" key="5">
    <source>
        <dbReference type="PROSITE-ProRule" id="PRU01240"/>
    </source>
</evidence>
<gene>
    <name evidence="7" type="ORF">H4W29_005936</name>
</gene>
<dbReference type="PRINTS" id="PR00723">
    <property type="entry name" value="SUBTILISIN"/>
</dbReference>
<keyword evidence="2 5" id="KW-0645">Protease</keyword>
<dbReference type="Gene3D" id="3.40.50.200">
    <property type="entry name" value="Peptidase S8/S53 domain"/>
    <property type="match status" value="1"/>
</dbReference>
<organism evidence="7 8">
    <name type="scientific">Rhizobium viscosum</name>
    <name type="common">Arthrobacter viscosus</name>
    <dbReference type="NCBI Taxonomy" id="1673"/>
    <lineage>
        <taxon>Bacteria</taxon>
        <taxon>Pseudomonadati</taxon>
        <taxon>Pseudomonadota</taxon>
        <taxon>Alphaproteobacteria</taxon>
        <taxon>Hyphomicrobiales</taxon>
        <taxon>Rhizobiaceae</taxon>
        <taxon>Rhizobium/Agrobacterium group</taxon>
        <taxon>Rhizobium</taxon>
    </lineage>
</organism>
<dbReference type="PANTHER" id="PTHR43806">
    <property type="entry name" value="PEPTIDASE S8"/>
    <property type="match status" value="1"/>
</dbReference>
<sequence length="703" mass="75739">MVNPLDRMRKLNSRLRCVANGDSSVNAVRAQQNGAVRLKPAAQKLAVPDLANLTAGDSVKASKHIIDRISRGPKQVELAKDVEVNVFVLLNRESAKTPAMVTRRNGRVGTATIRVSDLHKLDSDPVVQAIELAETLSAPNPHVARNKGQEPSAHRFQQFNEGSLTVGGHDQKIDNIGENVLIGIIDVGGIDFAHEDFLDEAGNSRVIAIWDQGGDAFDPPDLPVSEDRAGKTKGRGSELTAGHIAFALKEAKAARVSPYDLAPQSQQIRGSHATHVASIAAGRSGLCKKAKIAAVLISLPDEDQDRSKSFYDTTCIVDAMSYLFALAEARPDIEAISINISLGTNGGPHDASGFLSRWIDVSMTEPGRSICVAAGNAGQEAPEYEGDTGFWSGRVHSSGHIPSAALRRDLEWLVVGDGVEDISENELEIWYSAQDEFDVELLSPTGMRIGPVSPGQRVENLLLADCTVVSIYNVLTDPKNGDNRISIYLSPYMADPIVGITAGAWKIRLTGKVVRNGRYNAWIERDDPVRGRIRAQWRLPSFFGPATFVDHSTLSSLACGPRVIGVANLDETRERINVSSSQGPTRDGRMKPEIAAPGTKIVAACGFDPDNKWIEMTGTSMASPYVAGVAGLMLSLNPELTAAQIGGIIQRTSQPLPGSGYEWNNGSGFGVVDLTACLREVLRMIQPVDDLTDRLQQQMKGAR</sequence>
<dbReference type="PANTHER" id="PTHR43806:SF11">
    <property type="entry name" value="CEREVISIN-RELATED"/>
    <property type="match status" value="1"/>
</dbReference>
<evidence type="ECO:0000256" key="4">
    <source>
        <dbReference type="ARBA" id="ARBA00022825"/>
    </source>
</evidence>
<dbReference type="Gene3D" id="2.60.120.1290">
    <property type="match status" value="1"/>
</dbReference>
<evidence type="ECO:0000256" key="1">
    <source>
        <dbReference type="ARBA" id="ARBA00011073"/>
    </source>
</evidence>
<dbReference type="PROSITE" id="PS00138">
    <property type="entry name" value="SUBTILASE_SER"/>
    <property type="match status" value="1"/>
</dbReference>
<keyword evidence="4 5" id="KW-0720">Serine protease</keyword>
<dbReference type="InterPro" id="IPR050131">
    <property type="entry name" value="Peptidase_S8_subtilisin-like"/>
</dbReference>
<dbReference type="RefSeq" id="WP_192732243.1">
    <property type="nucleotide sequence ID" value="NZ_BAAAVL010000011.1"/>
</dbReference>
<dbReference type="GO" id="GO:0006508">
    <property type="term" value="P:proteolysis"/>
    <property type="evidence" value="ECO:0007669"/>
    <property type="project" value="UniProtKB-KW"/>
</dbReference>
<keyword evidence="8" id="KW-1185">Reference proteome</keyword>
<reference evidence="7 8" key="1">
    <citation type="submission" date="2020-10" db="EMBL/GenBank/DDBJ databases">
        <title>Sequencing the genomes of 1000 actinobacteria strains.</title>
        <authorList>
            <person name="Klenk H.-P."/>
        </authorList>
    </citation>
    <scope>NUCLEOTIDE SEQUENCE [LARGE SCALE GENOMIC DNA]</scope>
    <source>
        <strain evidence="7 8">DSM 7307</strain>
    </source>
</reference>
<evidence type="ECO:0000256" key="3">
    <source>
        <dbReference type="ARBA" id="ARBA00022801"/>
    </source>
</evidence>
<dbReference type="SUPFAM" id="SSF52743">
    <property type="entry name" value="Subtilisin-like"/>
    <property type="match status" value="1"/>
</dbReference>
<keyword evidence="3 5" id="KW-0378">Hydrolase</keyword>
<accession>A0ABR9IZN1</accession>
<dbReference type="InterPro" id="IPR036852">
    <property type="entry name" value="Peptidase_S8/S53_dom_sf"/>
</dbReference>
<comment type="caution">
    <text evidence="7">The sequence shown here is derived from an EMBL/GenBank/DDBJ whole genome shotgun (WGS) entry which is preliminary data.</text>
</comment>
<dbReference type="EMBL" id="JADBEC010000002">
    <property type="protein sequence ID" value="MBE1508691.1"/>
    <property type="molecule type" value="Genomic_DNA"/>
</dbReference>
<dbReference type="InterPro" id="IPR000209">
    <property type="entry name" value="Peptidase_S8/S53_dom"/>
</dbReference>
<protein>
    <submittedName>
        <fullName evidence="7">Subtilisin family serine protease</fullName>
    </submittedName>
</protein>
<feature type="active site" description="Charge relay system" evidence="5">
    <location>
        <position position="272"/>
    </location>
</feature>
<comment type="similarity">
    <text evidence="1 5">Belongs to the peptidase S8 family.</text>
</comment>
<dbReference type="Pfam" id="PF00082">
    <property type="entry name" value="Peptidase_S8"/>
    <property type="match status" value="1"/>
</dbReference>
<feature type="active site" description="Charge relay system" evidence="5">
    <location>
        <position position="186"/>
    </location>
</feature>
<dbReference type="GO" id="GO:0008233">
    <property type="term" value="F:peptidase activity"/>
    <property type="evidence" value="ECO:0007669"/>
    <property type="project" value="UniProtKB-KW"/>
</dbReference>
<feature type="domain" description="Peptidase S8/S53" evidence="6">
    <location>
        <begin position="177"/>
        <end position="670"/>
    </location>
</feature>
<proteinExistence type="inferred from homology"/>